<comment type="caution">
    <text evidence="1">The sequence shown here is derived from an EMBL/GenBank/DDBJ whole genome shotgun (WGS) entry which is preliminary data.</text>
</comment>
<evidence type="ECO:0000313" key="2">
    <source>
        <dbReference type="Proteomes" id="UP000824239"/>
    </source>
</evidence>
<name>A0A9D1DIB5_9FIRM</name>
<dbReference type="NCBIfam" id="TIGR01509">
    <property type="entry name" value="HAD-SF-IA-v3"/>
    <property type="match status" value="1"/>
</dbReference>
<dbReference type="PANTHER" id="PTHR18901">
    <property type="entry name" value="2-DEOXYGLUCOSE-6-PHOSPHATE PHOSPHATASE 2"/>
    <property type="match status" value="1"/>
</dbReference>
<dbReference type="CDD" id="cd07505">
    <property type="entry name" value="HAD_BPGM-like"/>
    <property type="match status" value="1"/>
</dbReference>
<dbReference type="SFLD" id="SFLDG01129">
    <property type="entry name" value="C1.5:_HAD__Beta-PGM__Phosphata"/>
    <property type="match status" value="1"/>
</dbReference>
<evidence type="ECO:0000313" key="1">
    <source>
        <dbReference type="EMBL" id="HIR51209.1"/>
    </source>
</evidence>
<sequence>MSLKCCIFDFDGTLFDSMFIWDQAGELYLRSLGKTPLPSTAEDLRTMSLRQAAQYFQTTYALPFPVEEIMEGINRTVEAFYFHDALPKPSVTALLEQLRQAGVAMGIATATDRYQIEAALRRCGLEHYFDAIFTCSEVGHGKERPEIYRMALEHLGADRGSCVVFEDALHAVKTAKADGFPVVAVYDASEPRQDQLIALADCYLADFSHPEDFWKYAAAL</sequence>
<dbReference type="Gene3D" id="3.40.50.1000">
    <property type="entry name" value="HAD superfamily/HAD-like"/>
    <property type="match status" value="1"/>
</dbReference>
<gene>
    <name evidence="1" type="ORF">IAA53_07975</name>
</gene>
<dbReference type="EMBL" id="DVHE01000060">
    <property type="protein sequence ID" value="HIR51209.1"/>
    <property type="molecule type" value="Genomic_DNA"/>
</dbReference>
<dbReference type="PANTHER" id="PTHR18901:SF38">
    <property type="entry name" value="PSEUDOURIDINE-5'-PHOSPHATASE"/>
    <property type="match status" value="1"/>
</dbReference>
<reference evidence="1" key="2">
    <citation type="journal article" date="2021" name="PeerJ">
        <title>Extensive microbial diversity within the chicken gut microbiome revealed by metagenomics and culture.</title>
        <authorList>
            <person name="Gilroy R."/>
            <person name="Ravi A."/>
            <person name="Getino M."/>
            <person name="Pursley I."/>
            <person name="Horton D.L."/>
            <person name="Alikhan N.F."/>
            <person name="Baker D."/>
            <person name="Gharbi K."/>
            <person name="Hall N."/>
            <person name="Watson M."/>
            <person name="Adriaenssens E.M."/>
            <person name="Foster-Nyarko E."/>
            <person name="Jarju S."/>
            <person name="Secka A."/>
            <person name="Antonio M."/>
            <person name="Oren A."/>
            <person name="Chaudhuri R.R."/>
            <person name="La Ragione R."/>
            <person name="Hildebrand F."/>
            <person name="Pallen M.J."/>
        </authorList>
    </citation>
    <scope>NUCLEOTIDE SEQUENCE</scope>
    <source>
        <strain evidence="1">ChiBcec15-4380</strain>
    </source>
</reference>
<dbReference type="InterPro" id="IPR023214">
    <property type="entry name" value="HAD_sf"/>
</dbReference>
<organism evidence="1 2">
    <name type="scientific">Candidatus Avoscillospira avicola</name>
    <dbReference type="NCBI Taxonomy" id="2840706"/>
    <lineage>
        <taxon>Bacteria</taxon>
        <taxon>Bacillati</taxon>
        <taxon>Bacillota</taxon>
        <taxon>Clostridia</taxon>
        <taxon>Eubacteriales</taxon>
        <taxon>Oscillospiraceae</taxon>
        <taxon>Oscillospiraceae incertae sedis</taxon>
        <taxon>Candidatus Avoscillospira</taxon>
    </lineage>
</organism>
<dbReference type="SUPFAM" id="SSF56784">
    <property type="entry name" value="HAD-like"/>
    <property type="match status" value="1"/>
</dbReference>
<dbReference type="InterPro" id="IPR036412">
    <property type="entry name" value="HAD-like_sf"/>
</dbReference>
<dbReference type="PRINTS" id="PR00413">
    <property type="entry name" value="HADHALOGNASE"/>
</dbReference>
<dbReference type="InterPro" id="IPR006439">
    <property type="entry name" value="HAD-SF_hydro_IA"/>
</dbReference>
<dbReference type="GO" id="GO:0016791">
    <property type="term" value="F:phosphatase activity"/>
    <property type="evidence" value="ECO:0007669"/>
    <property type="project" value="TreeGrafter"/>
</dbReference>
<dbReference type="InterPro" id="IPR023198">
    <property type="entry name" value="PGP-like_dom2"/>
</dbReference>
<reference evidence="1" key="1">
    <citation type="submission" date="2020-10" db="EMBL/GenBank/DDBJ databases">
        <authorList>
            <person name="Gilroy R."/>
        </authorList>
    </citation>
    <scope>NUCLEOTIDE SEQUENCE</scope>
    <source>
        <strain evidence="1">ChiBcec15-4380</strain>
    </source>
</reference>
<proteinExistence type="predicted"/>
<dbReference type="SFLD" id="SFLDS00003">
    <property type="entry name" value="Haloacid_Dehalogenase"/>
    <property type="match status" value="1"/>
</dbReference>
<protein>
    <submittedName>
        <fullName evidence="1">HAD family phosphatase</fullName>
    </submittedName>
</protein>
<dbReference type="Proteomes" id="UP000824239">
    <property type="component" value="Unassembled WGS sequence"/>
</dbReference>
<accession>A0A9D1DIB5</accession>
<dbReference type="AlphaFoldDB" id="A0A9D1DIB5"/>
<dbReference type="Gene3D" id="1.10.150.240">
    <property type="entry name" value="Putative phosphatase, domain 2"/>
    <property type="match status" value="1"/>
</dbReference>
<dbReference type="Pfam" id="PF00702">
    <property type="entry name" value="Hydrolase"/>
    <property type="match status" value="1"/>
</dbReference>